<proteinExistence type="predicted"/>
<evidence type="ECO:0000313" key="2">
    <source>
        <dbReference type="Proteomes" id="UP000663760"/>
    </source>
</evidence>
<name>A0A7I8KRW4_SPIIN</name>
<dbReference type="AlphaFoldDB" id="A0A7I8KRW4"/>
<gene>
    <name evidence="1" type="ORF">SI8410_07010434</name>
</gene>
<dbReference type="Proteomes" id="UP000663760">
    <property type="component" value="Chromosome 7"/>
</dbReference>
<accession>A0A7I8KRW4</accession>
<sequence length="89" mass="10153">MGQGMTMPPERQNPNSSCALFSSSPKRGWLKKTTGTITRYRGSTPSRPTYTAKCPLGGGFGTLRWRRISSFSSPSAWFPRRRCRRWHSR</sequence>
<keyword evidence="2" id="KW-1185">Reference proteome</keyword>
<protein>
    <submittedName>
        <fullName evidence="1">Uncharacterized protein</fullName>
    </submittedName>
</protein>
<reference evidence="1" key="1">
    <citation type="submission" date="2020-02" db="EMBL/GenBank/DDBJ databases">
        <authorList>
            <person name="Scholz U."/>
            <person name="Mascher M."/>
            <person name="Fiebig A."/>
        </authorList>
    </citation>
    <scope>NUCLEOTIDE SEQUENCE</scope>
</reference>
<evidence type="ECO:0000313" key="1">
    <source>
        <dbReference type="EMBL" id="CAA7399764.1"/>
    </source>
</evidence>
<dbReference type="EMBL" id="LR746270">
    <property type="protein sequence ID" value="CAA7399764.1"/>
    <property type="molecule type" value="Genomic_DNA"/>
</dbReference>
<organism evidence="1 2">
    <name type="scientific">Spirodela intermedia</name>
    <name type="common">Intermediate duckweed</name>
    <dbReference type="NCBI Taxonomy" id="51605"/>
    <lineage>
        <taxon>Eukaryota</taxon>
        <taxon>Viridiplantae</taxon>
        <taxon>Streptophyta</taxon>
        <taxon>Embryophyta</taxon>
        <taxon>Tracheophyta</taxon>
        <taxon>Spermatophyta</taxon>
        <taxon>Magnoliopsida</taxon>
        <taxon>Liliopsida</taxon>
        <taxon>Araceae</taxon>
        <taxon>Lemnoideae</taxon>
        <taxon>Spirodela</taxon>
    </lineage>
</organism>